<dbReference type="EMBL" id="KF900770">
    <property type="protein sequence ID" value="AIF06453.1"/>
    <property type="molecule type" value="Genomic_DNA"/>
</dbReference>
<proteinExistence type="predicted"/>
<sequence length="142" mass="16071">MCESPLSLFIPTQLEKSERVRELPRTTLFRKSRKERRRVSWARNRQRGRVGGGGHDEEMVHASILAAAAISDLHLNGILVYHTDSSHLAVCRMALPRGTNSSGCSNDLLGPCHHRFRGPRHRTFGRLYLRPIPLFVEGAAHR</sequence>
<evidence type="ECO:0000313" key="2">
    <source>
        <dbReference type="EMBL" id="AIF06453.1"/>
    </source>
</evidence>
<organism evidence="2">
    <name type="scientific">uncultured marine group II/III euryarchaeote KM3_192_C12</name>
    <dbReference type="NCBI Taxonomy" id="1457964"/>
    <lineage>
        <taxon>Archaea</taxon>
        <taxon>Methanobacteriati</taxon>
        <taxon>Methanobacteriota</taxon>
        <taxon>environmental samples</taxon>
    </lineage>
</organism>
<protein>
    <submittedName>
        <fullName evidence="2">Uncharacterized protein</fullName>
    </submittedName>
</protein>
<accession>A0A075GXD2</accession>
<reference evidence="2" key="1">
    <citation type="journal article" date="2014" name="Genome Biol. Evol.">
        <title>Pangenome evidence for extensive interdomain horizontal transfer affecting lineage core and shell genes in uncultured planktonic thaumarchaeota and euryarchaeota.</title>
        <authorList>
            <person name="Deschamps P."/>
            <person name="Zivanovic Y."/>
            <person name="Moreira D."/>
            <person name="Rodriguez-Valera F."/>
            <person name="Lopez-Garcia P."/>
        </authorList>
    </citation>
    <scope>NUCLEOTIDE SEQUENCE</scope>
</reference>
<feature type="region of interest" description="Disordered" evidence="1">
    <location>
        <begin position="34"/>
        <end position="55"/>
    </location>
</feature>
<dbReference type="AlphaFoldDB" id="A0A075GXD2"/>
<evidence type="ECO:0000256" key="1">
    <source>
        <dbReference type="SAM" id="MobiDB-lite"/>
    </source>
</evidence>
<feature type="compositionally biased region" description="Basic residues" evidence="1">
    <location>
        <begin position="34"/>
        <end position="48"/>
    </location>
</feature>
<name>A0A075GXD2_9EURY</name>